<dbReference type="Gene3D" id="1.10.720.30">
    <property type="entry name" value="SAP domain"/>
    <property type="match status" value="1"/>
</dbReference>
<dbReference type="GO" id="GO:0003690">
    <property type="term" value="F:double-stranded DNA binding"/>
    <property type="evidence" value="ECO:0007669"/>
    <property type="project" value="TreeGrafter"/>
</dbReference>
<evidence type="ECO:0000256" key="3">
    <source>
        <dbReference type="ARBA" id="ARBA00005240"/>
    </source>
</evidence>
<comment type="function">
    <text evidence="17">Single-stranded DNA-dependent ATP-dependent helicase. Involved in non-homologous end joining (NHEJ) DNA double strand break repair. DNA-binding is sequence-independent but has a high affinity to nicks in double-stranded DNA and to the ends of duplex DNA. Binds to naturally occurring chromosomal ends, and therefore provides chromosomal end protection. Required also for telomere recombination to repair telomeric ends in the absence of telomerase. KU70, of the KU70/KU80 heterodimer, binds to the stem loop of TLC1, the RNA component of telomerase. Involved in telomere maintenance. Interacts with telomeric repeats and subtelomeric sequences thereby controlling telomere length and protecting against subtelomeric rearrangement. Maintains telomeric chromatin, which is involved in silencing the expression of genes located at the telomere. Required for mating-type switching.</text>
</comment>
<dbReference type="GO" id="GO:0016787">
    <property type="term" value="F:hydrolase activity"/>
    <property type="evidence" value="ECO:0007669"/>
    <property type="project" value="UniProtKB-KW"/>
</dbReference>
<accession>A0A8E2F855</accession>
<dbReference type="GO" id="GO:0005524">
    <property type="term" value="F:ATP binding"/>
    <property type="evidence" value="ECO:0007669"/>
    <property type="project" value="UniProtKB-KW"/>
</dbReference>
<feature type="region of interest" description="Disordered" evidence="21">
    <location>
        <begin position="42"/>
        <end position="61"/>
    </location>
</feature>
<comment type="catalytic activity">
    <reaction evidence="19">
        <text>ATP + H2O = ADP + phosphate + H(+)</text>
        <dbReference type="Rhea" id="RHEA:13065"/>
        <dbReference type="ChEBI" id="CHEBI:15377"/>
        <dbReference type="ChEBI" id="CHEBI:15378"/>
        <dbReference type="ChEBI" id="CHEBI:30616"/>
        <dbReference type="ChEBI" id="CHEBI:43474"/>
        <dbReference type="ChEBI" id="CHEBI:456216"/>
        <dbReference type="EC" id="3.6.4.12"/>
    </reaction>
</comment>
<dbReference type="PIRSF" id="PIRSF003033">
    <property type="entry name" value="Ku70"/>
    <property type="match status" value="1"/>
</dbReference>
<dbReference type="PANTHER" id="PTHR12604">
    <property type="entry name" value="KU AUTOANTIGEN DNA HELICASE"/>
    <property type="match status" value="1"/>
</dbReference>
<dbReference type="Pfam" id="PF03731">
    <property type="entry name" value="Ku_N"/>
    <property type="match status" value="1"/>
</dbReference>
<evidence type="ECO:0000313" key="24">
    <source>
        <dbReference type="Proteomes" id="UP000250140"/>
    </source>
</evidence>
<keyword evidence="6" id="KW-0158">Chromosome</keyword>
<dbReference type="InterPro" id="IPR047087">
    <property type="entry name" value="KU70_core_dom"/>
</dbReference>
<dbReference type="EMBL" id="KV748890">
    <property type="protein sequence ID" value="OCL12322.1"/>
    <property type="molecule type" value="Genomic_DNA"/>
</dbReference>
<keyword evidence="11" id="KW-0067">ATP-binding</keyword>
<evidence type="ECO:0000256" key="4">
    <source>
        <dbReference type="ARBA" id="ARBA00012551"/>
    </source>
</evidence>
<dbReference type="InterPro" id="IPR027388">
    <property type="entry name" value="Ku70_bridge/pillars_dom_sf"/>
</dbReference>
<dbReference type="FunFam" id="4.10.970.10:FF:000003">
    <property type="entry name" value="ATP-dependent DNA helicase II subunit 1"/>
    <property type="match status" value="1"/>
</dbReference>
<dbReference type="InterPro" id="IPR005161">
    <property type="entry name" value="Ku_N"/>
</dbReference>
<dbReference type="GO" id="GO:0006303">
    <property type="term" value="P:double-strand break repair via nonhomologous end joining"/>
    <property type="evidence" value="ECO:0007669"/>
    <property type="project" value="InterPro"/>
</dbReference>
<keyword evidence="14" id="KW-0233">DNA recombination</keyword>
<dbReference type="InterPro" id="IPR003034">
    <property type="entry name" value="SAP_dom"/>
</dbReference>
<dbReference type="InterPro" id="IPR005160">
    <property type="entry name" value="Ku_C"/>
</dbReference>
<proteinExistence type="inferred from homology"/>
<dbReference type="Pfam" id="PF02037">
    <property type="entry name" value="SAP"/>
    <property type="match status" value="1"/>
</dbReference>
<gene>
    <name evidence="23" type="ORF">AOQ84DRAFT_158541</name>
</gene>
<evidence type="ECO:0000256" key="14">
    <source>
        <dbReference type="ARBA" id="ARBA00023172"/>
    </source>
</evidence>
<dbReference type="Gene3D" id="1.10.1600.10">
    <property type="match status" value="1"/>
</dbReference>
<dbReference type="GO" id="GO:0042162">
    <property type="term" value="F:telomeric DNA binding"/>
    <property type="evidence" value="ECO:0007669"/>
    <property type="project" value="InterPro"/>
</dbReference>
<evidence type="ECO:0000256" key="7">
    <source>
        <dbReference type="ARBA" id="ARBA00022741"/>
    </source>
</evidence>
<dbReference type="AlphaFoldDB" id="A0A8E2F855"/>
<evidence type="ECO:0000313" key="23">
    <source>
        <dbReference type="EMBL" id="OCL12322.1"/>
    </source>
</evidence>
<dbReference type="EC" id="3.6.4.12" evidence="4"/>
<dbReference type="NCBIfam" id="TIGR00578">
    <property type="entry name" value="ku70"/>
    <property type="match status" value="1"/>
</dbReference>
<dbReference type="CDD" id="cd00788">
    <property type="entry name" value="KU70"/>
    <property type="match status" value="1"/>
</dbReference>
<evidence type="ECO:0000256" key="6">
    <source>
        <dbReference type="ARBA" id="ARBA00022454"/>
    </source>
</evidence>
<keyword evidence="8" id="KW-0227">DNA damage</keyword>
<dbReference type="GO" id="GO:0043564">
    <property type="term" value="C:Ku70:Ku80 complex"/>
    <property type="evidence" value="ECO:0007669"/>
    <property type="project" value="InterPro"/>
</dbReference>
<dbReference type="FunFam" id="2.40.290.10:FF:000001">
    <property type="entry name" value="X-ray repair cross complementing 6"/>
    <property type="match status" value="1"/>
</dbReference>
<comment type="similarity">
    <text evidence="3">Belongs to the ku70 family.</text>
</comment>
<dbReference type="Pfam" id="PF02735">
    <property type="entry name" value="Ku"/>
    <property type="match status" value="1"/>
</dbReference>
<dbReference type="InterPro" id="IPR006165">
    <property type="entry name" value="Ku70"/>
</dbReference>
<dbReference type="PANTHER" id="PTHR12604:SF2">
    <property type="entry name" value="X-RAY REPAIR CROSS-COMPLEMENTING PROTEIN 6"/>
    <property type="match status" value="1"/>
</dbReference>
<evidence type="ECO:0000256" key="16">
    <source>
        <dbReference type="ARBA" id="ARBA00023242"/>
    </source>
</evidence>
<evidence type="ECO:0000256" key="1">
    <source>
        <dbReference type="ARBA" id="ARBA00004123"/>
    </source>
</evidence>
<evidence type="ECO:0000256" key="13">
    <source>
        <dbReference type="ARBA" id="ARBA00023125"/>
    </source>
</evidence>
<feature type="active site" description="Schiff-base intermediate with DNA; for 5'-deoxyribose-5-phosphate lyase activity" evidence="20">
    <location>
        <position position="29"/>
    </location>
</feature>
<dbReference type="InterPro" id="IPR036361">
    <property type="entry name" value="SAP_dom_sf"/>
</dbReference>
<keyword evidence="24" id="KW-1185">Reference proteome</keyword>
<evidence type="ECO:0000256" key="11">
    <source>
        <dbReference type="ARBA" id="ARBA00022840"/>
    </source>
</evidence>
<dbReference type="GO" id="GO:0003684">
    <property type="term" value="F:damaged DNA binding"/>
    <property type="evidence" value="ECO:0007669"/>
    <property type="project" value="InterPro"/>
</dbReference>
<feature type="region of interest" description="Disordered" evidence="21">
    <location>
        <begin position="1"/>
        <end position="29"/>
    </location>
</feature>
<keyword evidence="15" id="KW-0234">DNA repair</keyword>
<keyword evidence="9" id="KW-0378">Hydrolase</keyword>
<dbReference type="PROSITE" id="PS50800">
    <property type="entry name" value="SAP"/>
    <property type="match status" value="1"/>
</dbReference>
<sequence length="659" mass="73623">MADTSAYNGPEGEKDEDEDEEGVEDTGYKTVKDAVLFAIDVSPSMIKRPPPSDDKRADRDSPASAALKCAYRLMQQRIISNPNDMIGILLFGTEETKFDETSIGDMAYPHCYLLADLDVPAASDVKRLRNLVEDEVESEKLLVPSKEGVNMSNLLFCANQIFTTKAPNFSSRRLFLVTDNDNPHPNDRSLRSAAAVRAKDLYDLSIIIELFPISKPGYGFDRTRFYDDIIYRTSPLDPDAPAPISSVAKTSSSGDGITLLQSLLSSINSKAAARRALFNLPLEIGPELRIGVKGYTMIKRQEKVRSCYVWLGGEKVQIATGSTAQMAEDTARAIEKTEIRKAYKFGGETVSFAPDQSKEMRNCFGDPVIRIIGFKPLSMLPIWANLRTPTFIYPSETDYVGSTRVFAALQQKLLKDKKMGIAWFIARKNAAPVIAALIPGAEKLSDDSEQLMPPGLWIVPLPFADDIRQNPETVLVQTTDTLTDLMRSIIQQLQLPKAIYDPARYPNPSLQWFYRILQAIALEEDLPERPEDKTIPKYKQIDKRAGQYVIEWGEELENEYRRWASKNRKFSSAPTKRSADTAAVHATSLVKRVKTETGPLPASTSDGGMTDVEMMEQNERGNISKLTMPVLKEWLGARQLPTSGKKIELVGRIQKYLDK</sequence>
<dbReference type="CDD" id="cd01458">
    <property type="entry name" value="vWA_ku"/>
    <property type="match status" value="1"/>
</dbReference>
<dbReference type="SUPFAM" id="SSF68906">
    <property type="entry name" value="SAP domain"/>
    <property type="match status" value="1"/>
</dbReference>
<dbReference type="Gene3D" id="3.40.50.410">
    <property type="entry name" value="von Willebrand factor, type A domain"/>
    <property type="match status" value="1"/>
</dbReference>
<dbReference type="GO" id="GO:0000781">
    <property type="term" value="C:chromosome, telomeric region"/>
    <property type="evidence" value="ECO:0007669"/>
    <property type="project" value="UniProtKB-SubCell"/>
</dbReference>
<dbReference type="InterPro" id="IPR016194">
    <property type="entry name" value="SPOC-like_C_dom_sf"/>
</dbReference>
<keyword evidence="10" id="KW-0347">Helicase</keyword>
<evidence type="ECO:0000256" key="5">
    <source>
        <dbReference type="ARBA" id="ARBA00021796"/>
    </source>
</evidence>
<dbReference type="SMART" id="SM00513">
    <property type="entry name" value="SAP"/>
    <property type="match status" value="1"/>
</dbReference>
<dbReference type="GO" id="GO:0006310">
    <property type="term" value="P:DNA recombination"/>
    <property type="evidence" value="ECO:0007669"/>
    <property type="project" value="UniProtKB-KW"/>
</dbReference>
<dbReference type="FunFam" id="3.40.50.410:FF:000071">
    <property type="entry name" value="ATP-dependent DNA helicase II subunit 1"/>
    <property type="match status" value="1"/>
</dbReference>
<dbReference type="SUPFAM" id="SSF100939">
    <property type="entry name" value="SPOC domain-like"/>
    <property type="match status" value="1"/>
</dbReference>
<evidence type="ECO:0000256" key="2">
    <source>
        <dbReference type="ARBA" id="ARBA00004574"/>
    </source>
</evidence>
<feature type="domain" description="SAP" evidence="22">
    <location>
        <begin position="623"/>
        <end position="657"/>
    </location>
</feature>
<comment type="subcellular location">
    <subcellularLocation>
        <location evidence="2">Chromosome</location>
        <location evidence="2">Telomere</location>
    </subcellularLocation>
    <subcellularLocation>
        <location evidence="1">Nucleus</location>
    </subcellularLocation>
</comment>
<organism evidence="23 24">
    <name type="scientific">Glonium stellatum</name>
    <dbReference type="NCBI Taxonomy" id="574774"/>
    <lineage>
        <taxon>Eukaryota</taxon>
        <taxon>Fungi</taxon>
        <taxon>Dikarya</taxon>
        <taxon>Ascomycota</taxon>
        <taxon>Pezizomycotina</taxon>
        <taxon>Dothideomycetes</taxon>
        <taxon>Pleosporomycetidae</taxon>
        <taxon>Gloniales</taxon>
        <taxon>Gloniaceae</taxon>
        <taxon>Glonium</taxon>
    </lineage>
</organism>
<dbReference type="Pfam" id="PF03730">
    <property type="entry name" value="Ku_C"/>
    <property type="match status" value="1"/>
</dbReference>
<keyword evidence="13" id="KW-0238">DNA-binding</keyword>
<dbReference type="SMART" id="SM00559">
    <property type="entry name" value="Ku78"/>
    <property type="match status" value="1"/>
</dbReference>
<keyword evidence="16" id="KW-0539">Nucleus</keyword>
<evidence type="ECO:0000256" key="8">
    <source>
        <dbReference type="ARBA" id="ARBA00022763"/>
    </source>
</evidence>
<name>A0A8E2F855_9PEZI</name>
<evidence type="ECO:0000256" key="19">
    <source>
        <dbReference type="ARBA" id="ARBA00047995"/>
    </source>
</evidence>
<evidence type="ECO:0000256" key="15">
    <source>
        <dbReference type="ARBA" id="ARBA00023204"/>
    </source>
</evidence>
<evidence type="ECO:0000256" key="18">
    <source>
        <dbReference type="ARBA" id="ARBA00031811"/>
    </source>
</evidence>
<dbReference type="InterPro" id="IPR006164">
    <property type="entry name" value="DNA_bd_Ku70/Ku80"/>
</dbReference>
<dbReference type="GO" id="GO:0000723">
    <property type="term" value="P:telomere maintenance"/>
    <property type="evidence" value="ECO:0007669"/>
    <property type="project" value="InterPro"/>
</dbReference>
<feature type="compositionally biased region" description="Basic and acidic residues" evidence="21">
    <location>
        <begin position="50"/>
        <end position="61"/>
    </location>
</feature>
<evidence type="ECO:0000256" key="20">
    <source>
        <dbReference type="PIRSR" id="PIRSR003033-1"/>
    </source>
</evidence>
<dbReference type="Proteomes" id="UP000250140">
    <property type="component" value="Unassembled WGS sequence"/>
</dbReference>
<dbReference type="InterPro" id="IPR036465">
    <property type="entry name" value="vWFA_dom_sf"/>
</dbReference>
<dbReference type="OrthoDB" id="3249161at2759"/>
<dbReference type="Gene3D" id="4.10.970.10">
    <property type="entry name" value="Ku70, bridge and pillars"/>
    <property type="match status" value="1"/>
</dbReference>
<keyword evidence="12" id="KW-0779">Telomere</keyword>
<evidence type="ECO:0000259" key="22">
    <source>
        <dbReference type="PROSITE" id="PS50800"/>
    </source>
</evidence>
<feature type="compositionally biased region" description="Acidic residues" evidence="21">
    <location>
        <begin position="13"/>
        <end position="24"/>
    </location>
</feature>
<evidence type="ECO:0000256" key="9">
    <source>
        <dbReference type="ARBA" id="ARBA00022801"/>
    </source>
</evidence>
<evidence type="ECO:0000256" key="17">
    <source>
        <dbReference type="ARBA" id="ARBA00024890"/>
    </source>
</evidence>
<keyword evidence="7" id="KW-0547">Nucleotide-binding</keyword>
<dbReference type="GO" id="GO:0003678">
    <property type="term" value="F:DNA helicase activity"/>
    <property type="evidence" value="ECO:0007669"/>
    <property type="project" value="UniProtKB-EC"/>
</dbReference>
<dbReference type="FunFam" id="1.10.1600.10:FF:000004">
    <property type="entry name" value="ATP-dependent DNA helicase II subunit 1"/>
    <property type="match status" value="1"/>
</dbReference>
<evidence type="ECO:0000256" key="12">
    <source>
        <dbReference type="ARBA" id="ARBA00022895"/>
    </source>
</evidence>
<evidence type="ECO:0000256" key="21">
    <source>
        <dbReference type="SAM" id="MobiDB-lite"/>
    </source>
</evidence>
<evidence type="ECO:0000256" key="10">
    <source>
        <dbReference type="ARBA" id="ARBA00022806"/>
    </source>
</evidence>
<dbReference type="SUPFAM" id="SSF53300">
    <property type="entry name" value="vWA-like"/>
    <property type="match status" value="1"/>
</dbReference>
<reference evidence="23 24" key="1">
    <citation type="journal article" date="2016" name="Nat. Commun.">
        <title>Ectomycorrhizal ecology is imprinted in the genome of the dominant symbiotic fungus Cenococcum geophilum.</title>
        <authorList>
            <consortium name="DOE Joint Genome Institute"/>
            <person name="Peter M."/>
            <person name="Kohler A."/>
            <person name="Ohm R.A."/>
            <person name="Kuo A."/>
            <person name="Krutzmann J."/>
            <person name="Morin E."/>
            <person name="Arend M."/>
            <person name="Barry K.W."/>
            <person name="Binder M."/>
            <person name="Choi C."/>
            <person name="Clum A."/>
            <person name="Copeland A."/>
            <person name="Grisel N."/>
            <person name="Haridas S."/>
            <person name="Kipfer T."/>
            <person name="LaButti K."/>
            <person name="Lindquist E."/>
            <person name="Lipzen A."/>
            <person name="Maire R."/>
            <person name="Meier B."/>
            <person name="Mihaltcheva S."/>
            <person name="Molinier V."/>
            <person name="Murat C."/>
            <person name="Poggeler S."/>
            <person name="Quandt C.A."/>
            <person name="Sperisen C."/>
            <person name="Tritt A."/>
            <person name="Tisserant E."/>
            <person name="Crous P.W."/>
            <person name="Henrissat B."/>
            <person name="Nehls U."/>
            <person name="Egli S."/>
            <person name="Spatafora J.W."/>
            <person name="Grigoriev I.V."/>
            <person name="Martin F.M."/>
        </authorList>
    </citation>
    <scope>NUCLEOTIDE SEQUENCE [LARGE SCALE GENOMIC DNA]</scope>
    <source>
        <strain evidence="23 24">CBS 207.34</strain>
    </source>
</reference>
<protein>
    <recommendedName>
        <fullName evidence="5">ATP-dependent DNA helicase II subunit 1</fullName>
        <ecNumber evidence="4">3.6.4.12</ecNumber>
    </recommendedName>
    <alternativeName>
        <fullName evidence="18">ATP-dependent DNA helicase II subunit Ku70</fullName>
    </alternativeName>
</protein>
<dbReference type="Gene3D" id="2.40.290.10">
    <property type="match status" value="1"/>
</dbReference>